<evidence type="ECO:0000256" key="3">
    <source>
        <dbReference type="SAM" id="SignalP"/>
    </source>
</evidence>
<sequence length="1107" mass="115051">MRHAALLALFAPPLALLADFSGEWLSWAAVLTLLLVYLVHALFNEDASLLALWGGVSLQALGHTVNLLSTLGACALVCFLVPLVGCLCFLFGLWATLQFDFILSDNPPLALLIERLLHALLPLNVAVLTAWALCVSFGAHTAPPALLLTHGIALTAITARSPSALSSSPLPPPPALSEEATRVHAASLLLLPSALHLSLNHAEATPAALALAAARLLSLALLLLAALPHATLLLLLPSPLPPHAFHAFAAAFAAFAAAAHSSHPWGEAVGQVPFAATAAALAAAAALLLSPSFAKARGAPSSFAIPSPPLPTPPRVPPPRLPSSSSTTSTPCRLLLHHLHASPPPPPPPPRHCASPLHLTATPHHLHASSPPPLSPPPQLITTASSSTPHPTNTAPHLTYHSTSPGPPVLADLISACVSSLLVASLRLPAVYEATALVAGMCALRSWRRRDSVAYALLCLCLLAIAFAWLRLNTGLVDHVFAGTNVSLTTIVGALLALLALGAVICGSFVLRRGSAVALAAMLAHSLLLAAVEFSLLSDDPQVYPTHLLFVSVGTGLFLCIQLYPAAHHAPTCWWASLSLTLARASPLLASPHPSSYAAAALLAAAATQRLHVRVAHRALGAAAEVAAVGGAQLLARLLLVTIAVASAHADLLPRALEHLSIRPTPPTLTGASFLLGGAASSLLLPTVANPTLRSRLGRLCFLLSLAGCLLAALQPVVDARLLVDSIGWTLLHPTASLTFGGTPRLLLWPKWLMIALILAAAAAAVGGLPLHRISTGSRLALFAVAGAVASLVCCGALLPLERSLFLLSASSAALASLLFALCAWPHLFASSAALPAALTAAWAALLPAGLYVQHRLFAHSPVARMHAALPAYRAMWIGSYAGAAALIALAVKLQLHQTLPPRRAAASAPRPAVAMGREREMRTAGSARLFAPAAAHARWMAAVGNLTCVLSFALCLALHVTLMDGSVRGVLPTSLLLLLLNPHEGGALSHANRYGPVVTAVVLAYAATTLHQLGAHVLAKPALLRTLRGVVFFVCPLPSQMLACQFSWDGRYRSAMLLWCCLPLNLVPVILSHSHRFREAGFVGIAAGVLHLIISTRKNTQGLKVI</sequence>
<keyword evidence="5" id="KW-1185">Reference proteome</keyword>
<dbReference type="PANTHER" id="PTHR35313">
    <property type="entry name" value="NO EXINE FORMATION 1"/>
    <property type="match status" value="1"/>
</dbReference>
<evidence type="ECO:0000313" key="4">
    <source>
        <dbReference type="EMBL" id="KAL1496776.1"/>
    </source>
</evidence>
<feature type="transmembrane region" description="Helical" evidence="2">
    <location>
        <begin position="453"/>
        <end position="470"/>
    </location>
</feature>
<feature type="transmembrane region" description="Helical" evidence="2">
    <location>
        <begin position="998"/>
        <end position="1019"/>
    </location>
</feature>
<feature type="transmembrane region" description="Helical" evidence="2">
    <location>
        <begin position="780"/>
        <end position="799"/>
    </location>
</feature>
<feature type="compositionally biased region" description="Polar residues" evidence="1">
    <location>
        <begin position="381"/>
        <end position="401"/>
    </location>
</feature>
<feature type="transmembrane region" description="Helical" evidence="2">
    <location>
        <begin position="837"/>
        <end position="855"/>
    </location>
</feature>
<feature type="transmembrane region" description="Helical" evidence="2">
    <location>
        <begin position="65"/>
        <end position="96"/>
    </location>
</feature>
<gene>
    <name evidence="4" type="ORF">AB1Y20_014365</name>
</gene>
<reference evidence="4 5" key="1">
    <citation type="journal article" date="2024" name="Science">
        <title>Giant polyketide synthase enzymes in the biosynthesis of giant marine polyether toxins.</title>
        <authorList>
            <person name="Fallon T.R."/>
            <person name="Shende V.V."/>
            <person name="Wierzbicki I.H."/>
            <person name="Pendleton A.L."/>
            <person name="Watervoot N.F."/>
            <person name="Auber R.P."/>
            <person name="Gonzalez D.J."/>
            <person name="Wisecaver J.H."/>
            <person name="Moore B.S."/>
        </authorList>
    </citation>
    <scope>NUCLEOTIDE SEQUENCE [LARGE SCALE GENOMIC DNA]</scope>
    <source>
        <strain evidence="4 5">12B1</strain>
    </source>
</reference>
<feature type="transmembrane region" description="Helical" evidence="2">
    <location>
        <begin position="940"/>
        <end position="963"/>
    </location>
</feature>
<keyword evidence="2" id="KW-1133">Transmembrane helix</keyword>
<evidence type="ECO:0000256" key="2">
    <source>
        <dbReference type="SAM" id="Phobius"/>
    </source>
</evidence>
<dbReference type="AlphaFoldDB" id="A0AB34IG05"/>
<organism evidence="4 5">
    <name type="scientific">Prymnesium parvum</name>
    <name type="common">Toxic golden alga</name>
    <dbReference type="NCBI Taxonomy" id="97485"/>
    <lineage>
        <taxon>Eukaryota</taxon>
        <taxon>Haptista</taxon>
        <taxon>Haptophyta</taxon>
        <taxon>Prymnesiophyceae</taxon>
        <taxon>Prymnesiales</taxon>
        <taxon>Prymnesiaceae</taxon>
        <taxon>Prymnesium</taxon>
    </lineage>
</organism>
<dbReference type="Proteomes" id="UP001515480">
    <property type="component" value="Unassembled WGS sequence"/>
</dbReference>
<feature type="transmembrane region" description="Helical" evidence="2">
    <location>
        <begin position="518"/>
        <end position="537"/>
    </location>
</feature>
<feature type="chain" id="PRO_5044271493" description="Dolichol kinase" evidence="3">
    <location>
        <begin position="18"/>
        <end position="1107"/>
    </location>
</feature>
<keyword evidence="2" id="KW-0812">Transmembrane</keyword>
<feature type="region of interest" description="Disordered" evidence="1">
    <location>
        <begin position="304"/>
        <end position="401"/>
    </location>
</feature>
<feature type="transmembrane region" description="Helical" evidence="2">
    <location>
        <begin position="116"/>
        <end position="138"/>
    </location>
</feature>
<protein>
    <recommendedName>
        <fullName evidence="6">Dolichol kinase</fullName>
    </recommendedName>
</protein>
<name>A0AB34IG05_PRYPA</name>
<keyword evidence="3" id="KW-0732">Signal</keyword>
<feature type="transmembrane region" description="Helical" evidence="2">
    <location>
        <begin position="700"/>
        <end position="718"/>
    </location>
</feature>
<evidence type="ECO:0000313" key="5">
    <source>
        <dbReference type="Proteomes" id="UP001515480"/>
    </source>
</evidence>
<feature type="transmembrane region" description="Helical" evidence="2">
    <location>
        <begin position="27"/>
        <end position="44"/>
    </location>
</feature>
<proteinExistence type="predicted"/>
<dbReference type="EMBL" id="JBGBPQ010000028">
    <property type="protein sequence ID" value="KAL1496776.1"/>
    <property type="molecule type" value="Genomic_DNA"/>
</dbReference>
<feature type="signal peptide" evidence="3">
    <location>
        <begin position="1"/>
        <end position="17"/>
    </location>
</feature>
<feature type="transmembrane region" description="Helical" evidence="2">
    <location>
        <begin position="625"/>
        <end position="648"/>
    </location>
</feature>
<feature type="transmembrane region" description="Helical" evidence="2">
    <location>
        <begin position="216"/>
        <end position="236"/>
    </location>
</feature>
<feature type="transmembrane region" description="Helical" evidence="2">
    <location>
        <begin position="752"/>
        <end position="771"/>
    </location>
</feature>
<evidence type="ECO:0008006" key="6">
    <source>
        <dbReference type="Google" id="ProtNLM"/>
    </source>
</evidence>
<feature type="compositionally biased region" description="Low complexity" evidence="1">
    <location>
        <begin position="322"/>
        <end position="334"/>
    </location>
</feature>
<feature type="compositionally biased region" description="Pro residues" evidence="1">
    <location>
        <begin position="306"/>
        <end position="321"/>
    </location>
</feature>
<feature type="transmembrane region" description="Helical" evidence="2">
    <location>
        <begin position="668"/>
        <end position="688"/>
    </location>
</feature>
<feature type="transmembrane region" description="Helical" evidence="2">
    <location>
        <begin position="875"/>
        <end position="894"/>
    </location>
</feature>
<feature type="transmembrane region" description="Helical" evidence="2">
    <location>
        <begin position="268"/>
        <end position="289"/>
    </location>
</feature>
<evidence type="ECO:0000256" key="1">
    <source>
        <dbReference type="SAM" id="MobiDB-lite"/>
    </source>
</evidence>
<feature type="transmembrane region" description="Helical" evidence="2">
    <location>
        <begin position="805"/>
        <end position="825"/>
    </location>
</feature>
<feature type="compositionally biased region" description="Pro residues" evidence="1">
    <location>
        <begin position="370"/>
        <end position="379"/>
    </location>
</feature>
<feature type="compositionally biased region" description="Pro residues" evidence="1">
    <location>
        <begin position="342"/>
        <end position="351"/>
    </location>
</feature>
<feature type="compositionally biased region" description="Low complexity" evidence="1">
    <location>
        <begin position="352"/>
        <end position="363"/>
    </location>
</feature>
<keyword evidence="2" id="KW-0472">Membrane</keyword>
<feature type="transmembrane region" description="Helical" evidence="2">
    <location>
        <begin position="1055"/>
        <end position="1072"/>
    </location>
</feature>
<dbReference type="PANTHER" id="PTHR35313:SF1">
    <property type="entry name" value="NO EXINE FORMATION 1"/>
    <property type="match status" value="1"/>
</dbReference>
<feature type="transmembrane region" description="Helical" evidence="2">
    <location>
        <begin position="543"/>
        <end position="561"/>
    </location>
</feature>
<accession>A0AB34IG05</accession>
<comment type="caution">
    <text evidence="4">The sequence shown here is derived from an EMBL/GenBank/DDBJ whole genome shotgun (WGS) entry which is preliminary data.</text>
</comment>
<feature type="transmembrane region" description="Helical" evidence="2">
    <location>
        <begin position="490"/>
        <end position="511"/>
    </location>
</feature>